<organism evidence="1 2">
    <name type="scientific">Panagrolaimus sp. JU765</name>
    <dbReference type="NCBI Taxonomy" id="591449"/>
    <lineage>
        <taxon>Eukaryota</taxon>
        <taxon>Metazoa</taxon>
        <taxon>Ecdysozoa</taxon>
        <taxon>Nematoda</taxon>
        <taxon>Chromadorea</taxon>
        <taxon>Rhabditida</taxon>
        <taxon>Tylenchina</taxon>
        <taxon>Panagrolaimomorpha</taxon>
        <taxon>Panagrolaimoidea</taxon>
        <taxon>Panagrolaimidae</taxon>
        <taxon>Panagrolaimus</taxon>
    </lineage>
</organism>
<evidence type="ECO:0000313" key="2">
    <source>
        <dbReference type="WBParaSite" id="JU765_v2.g12038.t1"/>
    </source>
</evidence>
<reference evidence="2" key="1">
    <citation type="submission" date="2022-11" db="UniProtKB">
        <authorList>
            <consortium name="WormBaseParasite"/>
        </authorList>
    </citation>
    <scope>IDENTIFICATION</scope>
</reference>
<dbReference type="Proteomes" id="UP000887576">
    <property type="component" value="Unplaced"/>
</dbReference>
<dbReference type="WBParaSite" id="JU765_v2.g12038.t1">
    <property type="protein sequence ID" value="JU765_v2.g12038.t1"/>
    <property type="gene ID" value="JU765_v2.g12038"/>
</dbReference>
<evidence type="ECO:0000313" key="1">
    <source>
        <dbReference type="Proteomes" id="UP000887576"/>
    </source>
</evidence>
<name>A0AC34Q1Q5_9BILA</name>
<accession>A0AC34Q1Q5</accession>
<proteinExistence type="predicted"/>
<protein>
    <submittedName>
        <fullName evidence="2">HMG box domain-containing protein</fullName>
    </submittedName>
</protein>
<sequence length="83" mass="9654">MARERGIAKKTKDPNAPKRALTAYFLWLQENRESIKKPGMSATEVAKAAGEKWRGLTDKSKWEKMAEEDKKRYDREIAAYKNH</sequence>